<dbReference type="GeneID" id="7047768"/>
<evidence type="ECO:0000256" key="1">
    <source>
        <dbReference type="SAM" id="Phobius"/>
    </source>
</evidence>
<dbReference type="Proteomes" id="UP000001744">
    <property type="component" value="Unassembled WGS sequence"/>
</dbReference>
<proteinExistence type="predicted"/>
<keyword evidence="1" id="KW-1133">Transmembrane helix</keyword>
<feature type="transmembrane region" description="Helical" evidence="1">
    <location>
        <begin position="209"/>
        <end position="230"/>
    </location>
</feature>
<keyword evidence="4" id="KW-1185">Reference proteome</keyword>
<dbReference type="Pfam" id="PF12751">
    <property type="entry name" value="Vac7"/>
    <property type="match status" value="1"/>
</dbReference>
<evidence type="ECO:0000313" key="2">
    <source>
        <dbReference type="EMBL" id="EEB07571.1"/>
    </source>
</evidence>
<dbReference type="InterPro" id="IPR024260">
    <property type="entry name" value="Vac7"/>
</dbReference>
<dbReference type="HOGENOM" id="CLU_1099035_0_0_1"/>
<dbReference type="VEuPathDB" id="FungiDB:SJAG_02665"/>
<sequence>MLNNRGVRMSVETETVEAVSQVQIQPSFTKKTSTETIRSKKHFKRPKVNLLTDRSKSAVFAAKVASAVEECADDEETESFVYDNNVMPNIEAAKLSPTNSTSSAASSLRFAMNRPQHSTYGATDVTGNRSLANGYRAFMFSSIPLNTDLTNVRTNWAATVPAASHAANSNMFSPYTHNAYHRPAYAFGHVRRTSRTIPMMLRHSFKWRIALVLVVFVFFGLLIFLLFHWLPPLLWKLRSIGSGRRPHMYARDA</sequence>
<dbReference type="JaponicusDB" id="SJAG_02665">
    <property type="gene designation" value="vac7"/>
</dbReference>
<dbReference type="RefSeq" id="XP_002173864.1">
    <property type="nucleotide sequence ID" value="XM_002173828.2"/>
</dbReference>
<dbReference type="AlphaFoldDB" id="B6K0V0"/>
<accession>B6K0V0</accession>
<evidence type="ECO:0000313" key="4">
    <source>
        <dbReference type="Proteomes" id="UP000001744"/>
    </source>
</evidence>
<gene>
    <name evidence="3" type="primary">vac7</name>
    <name evidence="2" type="ORF">SJAG_02665</name>
</gene>
<organism evidence="2 4">
    <name type="scientific">Schizosaccharomyces japonicus (strain yFS275 / FY16936)</name>
    <name type="common">Fission yeast</name>
    <dbReference type="NCBI Taxonomy" id="402676"/>
    <lineage>
        <taxon>Eukaryota</taxon>
        <taxon>Fungi</taxon>
        <taxon>Dikarya</taxon>
        <taxon>Ascomycota</taxon>
        <taxon>Taphrinomycotina</taxon>
        <taxon>Schizosaccharomycetes</taxon>
        <taxon>Schizosaccharomycetales</taxon>
        <taxon>Schizosaccharomycetaceae</taxon>
        <taxon>Schizosaccharomyces</taxon>
    </lineage>
</organism>
<keyword evidence="1" id="KW-0472">Membrane</keyword>
<evidence type="ECO:0000313" key="3">
    <source>
        <dbReference type="JaponicusDB" id="SJAG_02665"/>
    </source>
</evidence>
<keyword evidence="1" id="KW-0812">Transmembrane</keyword>
<reference evidence="2 4" key="1">
    <citation type="journal article" date="2011" name="Science">
        <title>Comparative functional genomics of the fission yeasts.</title>
        <authorList>
            <person name="Rhind N."/>
            <person name="Chen Z."/>
            <person name="Yassour M."/>
            <person name="Thompson D.A."/>
            <person name="Haas B.J."/>
            <person name="Habib N."/>
            <person name="Wapinski I."/>
            <person name="Roy S."/>
            <person name="Lin M.F."/>
            <person name="Heiman D.I."/>
            <person name="Young S.K."/>
            <person name="Furuya K."/>
            <person name="Guo Y."/>
            <person name="Pidoux A."/>
            <person name="Chen H.M."/>
            <person name="Robbertse B."/>
            <person name="Goldberg J.M."/>
            <person name="Aoki K."/>
            <person name="Bayne E.H."/>
            <person name="Berlin A.M."/>
            <person name="Desjardins C.A."/>
            <person name="Dobbs E."/>
            <person name="Dukaj L."/>
            <person name="Fan L."/>
            <person name="FitzGerald M.G."/>
            <person name="French C."/>
            <person name="Gujja S."/>
            <person name="Hansen K."/>
            <person name="Keifenheim D."/>
            <person name="Levin J.Z."/>
            <person name="Mosher R.A."/>
            <person name="Mueller C.A."/>
            <person name="Pfiffner J."/>
            <person name="Priest M."/>
            <person name="Russ C."/>
            <person name="Smialowska A."/>
            <person name="Swoboda P."/>
            <person name="Sykes S.M."/>
            <person name="Vaughn M."/>
            <person name="Vengrova S."/>
            <person name="Yoder R."/>
            <person name="Zeng Q."/>
            <person name="Allshire R."/>
            <person name="Baulcombe D."/>
            <person name="Birren B.W."/>
            <person name="Brown W."/>
            <person name="Ekwall K."/>
            <person name="Kellis M."/>
            <person name="Leatherwood J."/>
            <person name="Levin H."/>
            <person name="Margalit H."/>
            <person name="Martienssen R."/>
            <person name="Nieduszynski C.A."/>
            <person name="Spatafora J.W."/>
            <person name="Friedman N."/>
            <person name="Dalgaard J.Z."/>
            <person name="Baumann P."/>
            <person name="Niki H."/>
            <person name="Regev A."/>
            <person name="Nusbaum C."/>
        </authorList>
    </citation>
    <scope>NUCLEOTIDE SEQUENCE [LARGE SCALE GENOMIC DNA]</scope>
    <source>
        <strain evidence="4">yFS275 / FY16936</strain>
    </source>
</reference>
<dbReference type="EMBL" id="KE651166">
    <property type="protein sequence ID" value="EEB07571.1"/>
    <property type="molecule type" value="Genomic_DNA"/>
</dbReference>
<protein>
    <submittedName>
        <fullName evidence="2">Vac7</fullName>
    </submittedName>
</protein>
<name>B6K0V0_SCHJY</name>
<dbReference type="STRING" id="402676.B6K0V0"/>